<dbReference type="EMBL" id="CP022474">
    <property type="protein sequence ID" value="ASN60900.1"/>
    <property type="molecule type" value="Genomic_DNA"/>
</dbReference>
<dbReference type="RefSeq" id="WP_004270666.1">
    <property type="nucleotide sequence ID" value="NZ_AP024685.1"/>
</dbReference>
<dbReference type="KEGG" id="lcv:FBA2_01000"/>
<keyword evidence="8" id="KW-1185">Reference proteome</keyword>
<dbReference type="GeneID" id="49611480"/>
<sequence length="64" mass="7078">MRRSYWGFVVGAVLAAIWISFGFMSLILIIIAGLLGYIAASLTGSKEDLEGFRSQVNRVLKQDK</sequence>
<evidence type="ECO:0000256" key="1">
    <source>
        <dbReference type="SAM" id="Phobius"/>
    </source>
</evidence>
<dbReference type="EMBL" id="CP031003">
    <property type="protein sequence ID" value="AXN36652.1"/>
    <property type="molecule type" value="Genomic_DNA"/>
</dbReference>
<reference evidence="5" key="4">
    <citation type="submission" date="2023-02" db="EMBL/GenBank/DDBJ databases">
        <title>Complete genome sequence of Lactobacillus curvatus CACC879 isolated from Pig feces.</title>
        <authorList>
            <person name="Park S."/>
            <person name="Park M.A."/>
            <person name="Kim D.-H."/>
            <person name="Kim Y."/>
        </authorList>
    </citation>
    <scope>NUCLEOTIDE SEQUENCE</scope>
    <source>
        <strain evidence="5">Curvatus</strain>
        <plasmid evidence="5">p1_CACC879</plasmid>
    </source>
</reference>
<evidence type="ECO:0000313" key="8">
    <source>
        <dbReference type="Proteomes" id="UP000825100"/>
    </source>
</evidence>
<dbReference type="AlphaFoldDB" id="A0A0B2XMK5"/>
<dbReference type="Proteomes" id="UP001215533">
    <property type="component" value="Plasmid p1_CACC879"/>
</dbReference>
<protein>
    <recommendedName>
        <fullName evidence="10">DUF2273 domain-containing protein</fullName>
    </recommendedName>
</protein>
<dbReference type="STRING" id="28038.BCY75_01485"/>
<dbReference type="Proteomes" id="UP000257607">
    <property type="component" value="Chromosome"/>
</dbReference>
<keyword evidence="1" id="KW-0812">Transmembrane</keyword>
<reference evidence="4 8" key="3">
    <citation type="submission" date="2021-05" db="EMBL/GenBank/DDBJ databases">
        <title>Complete Genome Sequence of Latilactobacillus sp. Strain WDN19, a High D-Aspartate-producing Lactic Acid Bacterium Isolated from a Japanese Pickle.</title>
        <authorList>
            <person name="Kajitani K."/>
            <person name="Takahashi S."/>
        </authorList>
    </citation>
    <scope>NUCLEOTIDE SEQUENCE [LARGE SCALE GENOMIC DNA]</scope>
    <source>
        <strain evidence="4 8">WDN19</strain>
    </source>
</reference>
<evidence type="ECO:0000313" key="7">
    <source>
        <dbReference type="Proteomes" id="UP000257607"/>
    </source>
</evidence>
<dbReference type="Proteomes" id="UP000199749">
    <property type="component" value="Chromosome"/>
</dbReference>
<gene>
    <name evidence="2" type="ORF">CG419_09850</name>
    <name evidence="3" type="ORF">DT351_10075</name>
    <name evidence="4" type="ORF">LTWDN19_11050</name>
    <name evidence="5" type="ORF">PSR33_09305</name>
</gene>
<feature type="transmembrane region" description="Helical" evidence="1">
    <location>
        <begin position="6"/>
        <end position="39"/>
    </location>
</feature>
<organism evidence="3 7">
    <name type="scientific">Latilactobacillus curvatus</name>
    <name type="common">Lactobacillus curvatus</name>
    <dbReference type="NCBI Taxonomy" id="28038"/>
    <lineage>
        <taxon>Bacteria</taxon>
        <taxon>Bacillati</taxon>
        <taxon>Bacillota</taxon>
        <taxon>Bacilli</taxon>
        <taxon>Lactobacillales</taxon>
        <taxon>Lactobacillaceae</taxon>
        <taxon>Latilactobacillus</taxon>
    </lineage>
</organism>
<evidence type="ECO:0008006" key="10">
    <source>
        <dbReference type="Google" id="ProtNLM"/>
    </source>
</evidence>
<evidence type="ECO:0000313" key="5">
    <source>
        <dbReference type="EMBL" id="WDC92758.1"/>
    </source>
</evidence>
<evidence type="ECO:0000313" key="9">
    <source>
        <dbReference type="Proteomes" id="UP001215533"/>
    </source>
</evidence>
<reference evidence="3 7" key="2">
    <citation type="submission" date="2018-07" db="EMBL/GenBank/DDBJ databases">
        <title>Lactobacillus curvatus genome sequence.</title>
        <authorList>
            <person name="Prechtl R."/>
        </authorList>
    </citation>
    <scope>NUCLEOTIDE SEQUENCE [LARGE SCALE GENOMIC DNA]</scope>
    <source>
        <strain evidence="3 7">TMW 1.1928</strain>
    </source>
</reference>
<proteinExistence type="predicted"/>
<keyword evidence="1" id="KW-1133">Transmembrane helix</keyword>
<keyword evidence="1" id="KW-0472">Membrane</keyword>
<evidence type="ECO:0000313" key="3">
    <source>
        <dbReference type="EMBL" id="AXN36652.1"/>
    </source>
</evidence>
<evidence type="ECO:0000313" key="2">
    <source>
        <dbReference type="EMBL" id="ASN60900.1"/>
    </source>
</evidence>
<dbReference type="EMBL" id="CP117684">
    <property type="protein sequence ID" value="WDC92758.1"/>
    <property type="molecule type" value="Genomic_DNA"/>
</dbReference>
<keyword evidence="5" id="KW-0614">Plasmid</keyword>
<evidence type="ECO:0000313" key="4">
    <source>
        <dbReference type="EMBL" id="BCX30538.1"/>
    </source>
</evidence>
<evidence type="ECO:0000313" key="6">
    <source>
        <dbReference type="Proteomes" id="UP000199749"/>
    </source>
</evidence>
<dbReference type="EMBL" id="AP024685">
    <property type="protein sequence ID" value="BCX30538.1"/>
    <property type="molecule type" value="Genomic_DNA"/>
</dbReference>
<geneLocation type="plasmid" evidence="5 9">
    <name>p1_CACC879</name>
</geneLocation>
<reference evidence="2 6" key="1">
    <citation type="submission" date="2017-07" db="EMBL/GenBank/DDBJ databases">
        <title>Lactobacillus curvatus MRS6 whole genome.</title>
        <authorList>
            <person name="Jans C."/>
            <person name="Lagler S."/>
            <person name="Lacroix C."/>
            <person name="Meile L."/>
            <person name="Stevens M.J.A."/>
        </authorList>
    </citation>
    <scope>NUCLEOTIDE SEQUENCE [LARGE SCALE GENOMIC DNA]</scope>
    <source>
        <strain evidence="2 6">MRS6</strain>
    </source>
</reference>
<accession>A0A0B2XMK5</accession>
<dbReference type="Proteomes" id="UP000825100">
    <property type="component" value="Chromosome"/>
</dbReference>
<name>A0A0B2XMK5_LATCU</name>